<reference evidence="3 4" key="1">
    <citation type="journal article" date="2016" name="Nat. Commun.">
        <title>Thousands of microbial genomes shed light on interconnected biogeochemical processes in an aquifer system.</title>
        <authorList>
            <person name="Anantharaman K."/>
            <person name="Brown C.T."/>
            <person name="Hug L.A."/>
            <person name="Sharon I."/>
            <person name="Castelle C.J."/>
            <person name="Probst A.J."/>
            <person name="Thomas B.C."/>
            <person name="Singh A."/>
            <person name="Wilkins M.J."/>
            <person name="Karaoz U."/>
            <person name="Brodie E.L."/>
            <person name="Williams K.H."/>
            <person name="Hubbard S.S."/>
            <person name="Banfield J.F."/>
        </authorList>
    </citation>
    <scope>NUCLEOTIDE SEQUENCE [LARGE SCALE GENOMIC DNA]</scope>
</reference>
<dbReference type="Gene3D" id="3.30.300.130">
    <property type="entry name" value="Fe-S cluster assembly (FSCA)"/>
    <property type="match status" value="1"/>
</dbReference>
<dbReference type="Proteomes" id="UP000176501">
    <property type="component" value="Unassembled WGS sequence"/>
</dbReference>
<dbReference type="SUPFAM" id="SSF117916">
    <property type="entry name" value="Fe-S cluster assembly (FSCA) domain-like"/>
    <property type="match status" value="1"/>
</dbReference>
<gene>
    <name evidence="3" type="ORF">A2304_04520</name>
</gene>
<dbReference type="InterPro" id="IPR034904">
    <property type="entry name" value="FSCA_dom_sf"/>
</dbReference>
<accession>A0A1F7W8K8</accession>
<dbReference type="InterPro" id="IPR001075">
    <property type="entry name" value="NIF_FeS_clus_asmbl_NifU_C"/>
</dbReference>
<dbReference type="GO" id="GO:0005506">
    <property type="term" value="F:iron ion binding"/>
    <property type="evidence" value="ECO:0007669"/>
    <property type="project" value="InterPro"/>
</dbReference>
<name>A0A1F7W8K8_9BACT</name>
<feature type="domain" description="NIF system FeS cluster assembly NifU C-terminal" evidence="2">
    <location>
        <begin position="5"/>
        <end position="69"/>
    </location>
</feature>
<dbReference type="GO" id="GO:0051536">
    <property type="term" value="F:iron-sulfur cluster binding"/>
    <property type="evidence" value="ECO:0007669"/>
    <property type="project" value="InterPro"/>
</dbReference>
<comment type="caution">
    <text evidence="3">The sequence shown here is derived from an EMBL/GenBank/DDBJ whole genome shotgun (WGS) entry which is preliminary data.</text>
</comment>
<evidence type="ECO:0000313" key="3">
    <source>
        <dbReference type="EMBL" id="OGL99099.1"/>
    </source>
</evidence>
<evidence type="ECO:0000256" key="1">
    <source>
        <dbReference type="ARBA" id="ARBA00006420"/>
    </source>
</evidence>
<organism evidence="3 4">
    <name type="scientific">Candidatus Uhrbacteria bacterium RIFOXYB2_FULL_57_15</name>
    <dbReference type="NCBI Taxonomy" id="1802422"/>
    <lineage>
        <taxon>Bacteria</taxon>
        <taxon>Candidatus Uhriibacteriota</taxon>
    </lineage>
</organism>
<proteinExistence type="inferred from homology"/>
<dbReference type="EMBL" id="MGFE01000010">
    <property type="protein sequence ID" value="OGL99099.1"/>
    <property type="molecule type" value="Genomic_DNA"/>
</dbReference>
<comment type="similarity">
    <text evidence="1">Belongs to the NifU family.</text>
</comment>
<dbReference type="Pfam" id="PF01106">
    <property type="entry name" value="NifU"/>
    <property type="match status" value="1"/>
</dbReference>
<protein>
    <recommendedName>
        <fullName evidence="2">NIF system FeS cluster assembly NifU C-terminal domain-containing protein</fullName>
    </recommendedName>
</protein>
<sequence>MQDQIEQVLNQVRPALRMDGGDIQLVRFDEATGVVTVRLEGACRGCPMSKITLKMGVEMALMDAFPDKVREVVSVDDLNAV</sequence>
<dbReference type="GO" id="GO:0016226">
    <property type="term" value="P:iron-sulfur cluster assembly"/>
    <property type="evidence" value="ECO:0007669"/>
    <property type="project" value="InterPro"/>
</dbReference>
<evidence type="ECO:0000259" key="2">
    <source>
        <dbReference type="Pfam" id="PF01106"/>
    </source>
</evidence>
<dbReference type="AlphaFoldDB" id="A0A1F7W8K8"/>
<dbReference type="PANTHER" id="PTHR11178:SF1">
    <property type="entry name" value="NFU1 IRON-SULFUR CLUSTER SCAFFOLD HOMOLOG, MITOCHONDRIAL"/>
    <property type="match status" value="1"/>
</dbReference>
<evidence type="ECO:0000313" key="4">
    <source>
        <dbReference type="Proteomes" id="UP000176501"/>
    </source>
</evidence>
<dbReference type="PANTHER" id="PTHR11178">
    <property type="entry name" value="IRON-SULFUR CLUSTER SCAFFOLD PROTEIN NFU-RELATED"/>
    <property type="match status" value="1"/>
</dbReference>